<feature type="region of interest" description="Disordered" evidence="4">
    <location>
        <begin position="1077"/>
        <end position="1101"/>
    </location>
</feature>
<keyword evidence="1 3" id="KW-0547">Nucleotide-binding</keyword>
<dbReference type="SUPFAM" id="SSF56104">
    <property type="entry name" value="SAICAR synthase-like"/>
    <property type="match status" value="1"/>
</dbReference>
<evidence type="ECO:0000256" key="1">
    <source>
        <dbReference type="ARBA" id="ARBA00022741"/>
    </source>
</evidence>
<feature type="domain" description="PIPK" evidence="5">
    <location>
        <begin position="1288"/>
        <end position="1608"/>
    </location>
</feature>
<feature type="compositionally biased region" description="Low complexity" evidence="4">
    <location>
        <begin position="473"/>
        <end position="495"/>
    </location>
</feature>
<comment type="caution">
    <text evidence="6">The sequence shown here is derived from an EMBL/GenBank/DDBJ whole genome shotgun (WGS) entry which is preliminary data.</text>
</comment>
<evidence type="ECO:0000259" key="5">
    <source>
        <dbReference type="PROSITE" id="PS51455"/>
    </source>
</evidence>
<feature type="region of interest" description="Disordered" evidence="4">
    <location>
        <begin position="242"/>
        <end position="267"/>
    </location>
</feature>
<feature type="compositionally biased region" description="Basic and acidic residues" evidence="4">
    <location>
        <begin position="1193"/>
        <end position="1202"/>
    </location>
</feature>
<proteinExistence type="predicted"/>
<dbReference type="PROSITE" id="PS51455">
    <property type="entry name" value="PIPK"/>
    <property type="match status" value="1"/>
</dbReference>
<feature type="compositionally biased region" description="Basic and acidic residues" evidence="4">
    <location>
        <begin position="608"/>
        <end position="629"/>
    </location>
</feature>
<dbReference type="GO" id="GO:0005524">
    <property type="term" value="F:ATP binding"/>
    <property type="evidence" value="ECO:0007669"/>
    <property type="project" value="UniProtKB-UniRule"/>
</dbReference>
<dbReference type="SMART" id="SM00330">
    <property type="entry name" value="PIPKc"/>
    <property type="match status" value="1"/>
</dbReference>
<dbReference type="PANTHER" id="PTHR45748">
    <property type="entry name" value="1-PHOSPHATIDYLINOSITOL 3-PHOSPHATE 5-KINASE-RELATED"/>
    <property type="match status" value="1"/>
</dbReference>
<feature type="compositionally biased region" description="Low complexity" evidence="4">
    <location>
        <begin position="1252"/>
        <end position="1272"/>
    </location>
</feature>
<evidence type="ECO:0000256" key="3">
    <source>
        <dbReference type="PROSITE-ProRule" id="PRU00781"/>
    </source>
</evidence>
<dbReference type="InterPro" id="IPR027484">
    <property type="entry name" value="PInositol-4-P-5-kinase_N"/>
</dbReference>
<dbReference type="Proteomes" id="UP000567179">
    <property type="component" value="Unassembled WGS sequence"/>
</dbReference>
<dbReference type="GO" id="GO:0000285">
    <property type="term" value="F:1-phosphatidylinositol-3-phosphate 5-kinase activity"/>
    <property type="evidence" value="ECO:0007669"/>
    <property type="project" value="InterPro"/>
</dbReference>
<dbReference type="GO" id="GO:0000329">
    <property type="term" value="C:fungal-type vacuole membrane"/>
    <property type="evidence" value="ECO:0007669"/>
    <property type="project" value="TreeGrafter"/>
</dbReference>
<dbReference type="Gene3D" id="3.30.810.10">
    <property type="entry name" value="2-Layer Sandwich"/>
    <property type="match status" value="1"/>
</dbReference>
<protein>
    <recommendedName>
        <fullName evidence="5">PIPK domain-containing protein</fullName>
    </recommendedName>
</protein>
<feature type="compositionally biased region" description="Polar residues" evidence="4">
    <location>
        <begin position="750"/>
        <end position="764"/>
    </location>
</feature>
<keyword evidence="3" id="KW-0418">Kinase</keyword>
<dbReference type="GO" id="GO:0010008">
    <property type="term" value="C:endosome membrane"/>
    <property type="evidence" value="ECO:0007669"/>
    <property type="project" value="TreeGrafter"/>
</dbReference>
<dbReference type="InterPro" id="IPR044769">
    <property type="entry name" value="PIKfyve_PIPKc"/>
</dbReference>
<evidence type="ECO:0000256" key="4">
    <source>
        <dbReference type="SAM" id="MobiDB-lite"/>
    </source>
</evidence>
<feature type="region of interest" description="Disordered" evidence="4">
    <location>
        <begin position="744"/>
        <end position="765"/>
    </location>
</feature>
<dbReference type="InterPro" id="IPR002498">
    <property type="entry name" value="PInositol-4-P-4/5-kinase_core"/>
</dbReference>
<dbReference type="InterPro" id="IPR027483">
    <property type="entry name" value="PInositol-4-P-4/5-kinase_C_sf"/>
</dbReference>
<name>A0A8H5B9V8_9AGAR</name>
<dbReference type="CDD" id="cd17300">
    <property type="entry name" value="PIPKc_PIKfyve"/>
    <property type="match status" value="1"/>
</dbReference>
<dbReference type="Pfam" id="PF01504">
    <property type="entry name" value="PIP5K"/>
    <property type="match status" value="1"/>
</dbReference>
<sequence>MMEDQKPLPQLPKESLHGNGVLSVDARTHRGRLIKHFLTDVQDSHIDSRRDGWAYVLEEVLDDFGRQLSQHNWLESMNHAHVRRTRQGFNDRDVNVEGEEKPLPPRPLETMTRLHKLMRRRSRVGENGHLLLCVTPYGGQSIEDSGFHLLPANIGCDFSPGSFVVQEDTVLYGLDGLQGEDDAWRLVGGTFTFKGVSQPVQHSMLRKVLRLAVYVHLSLLLEQHLLAAMHVQLTFPRPKLPTPFPSSPIKPSPSIPSPNEPRSKPLRASLIPPSVTNFFLKRGFSYRSQTIDPPPRRNGGSMDLTVIPASPTAPTFEAISKPVEGLSAAVSHLRLRRFSFMGERRSSHHQRASSHPLKDHKDVWAQTFAAALKRVEECKTLLSTSPGVTFPPPRLIVELMEGRARKEDNGNQESAKRRLRGDERVALTSILGWEGKDAEGKGMSGILGFVRHQEISMLCSMHVPPPAAPPTKAPKAIASAPPPVAVSSSTGSAPPLESPPLNTIDVPPAIQPPDVSVVAPAPPPQHVFFANLPQSGLAPCGKPHWITYQYYSTRPEEDMILGRWVQEYAANFNAPCSEPGCLYLKGKHECRLIHDGVRIVIRSTDSDYKDKAEDAEGADGKSEKEDEGVKNSPCTADEDIEVWESCAMCNAATSKKKLEPGAYLFSFAKFLELLLYSPSICNLTPQLCKHTSSPPSVSGSGLPASRLNIIRHFSIATIDITMSLSTIEDVFEIRVPRLQIIRGAERVTPPGSSSGIKDSSPTSESAHKRLLRKEIRNWWQGVSEHIDKIELILNADEPTSKTLPRLPSIDDAYDIFNSLETNQVHTGRFPFVPHSTPNTPAVDARNRSDSYFALATPSTVSTATQESQTPTGPLKDDPEVLLSKLRHNFQKIEQSLYAQLARTPDGCLNDVRRAFLATGKGTRKRLQAWQKKHLGVAKSKVVGGLIVDEPEWWGKSWHVLPGVNVVVRDDDWGSIIAHTLSTTNYQLELANLSMIRTGSGSHASPTPAESTPSSFFSVATGYKLFSSSSKNHPDPDQEDVVWNEPEHFSAVISRKDHPRDPTSILSIRDVLRQKANTDTPASLSSTTSRFGAPSNASTAPIAATPVKSKPDVALNMEFADGTLVSAPSDAAENVGVLILQHHKSLDNAGTAIPAPVSRPVSIKSVASSGSNVEPPAPTSEPQLSTAASVISTDTDKSKDTIKKPQAAKTASSVSSHSVNGDIAEFQPPPQPPKDTIKRLSSDGRAFGAQHVATPSTSSTAPSAWKTTPATTPQSEASTPSSTTSGFVSNLAHGINSAMRLVIPGREPLSRTSTPSTSTLKKHHALLADITTFDERPHIKYDWTVGKRLKFSCTVYYAKQFDLLRKRYGINDTFLTSLSRSMNWAATGGKSKSNFWKTTDDQFIIKTLVNAWNVADLQVLIELAPSYFRYMDATASRATVLVKLLGFYTIEIRNLETGAVQSKVDLLVMENLFYKQNISKTFDLKGIQGRKVKAQGDTTKTLFDGEWIEGQQRTLTLIRPHSKAVLRDAIKSDAEFLAKSNIMDYSLLLGIDEEKKNISCGLVDTIGSFTFAKTLEYKAKQGLQSGKEVTVMPPAEYHERFVNALEGYFVACPDKWSKPFDEDVKINSDPDLLPSVL</sequence>
<dbReference type="OrthoDB" id="158357at2759"/>
<organism evidence="6 7">
    <name type="scientific">Psilocybe cf. subviscida</name>
    <dbReference type="NCBI Taxonomy" id="2480587"/>
    <lineage>
        <taxon>Eukaryota</taxon>
        <taxon>Fungi</taxon>
        <taxon>Dikarya</taxon>
        <taxon>Basidiomycota</taxon>
        <taxon>Agaricomycotina</taxon>
        <taxon>Agaricomycetes</taxon>
        <taxon>Agaricomycetidae</taxon>
        <taxon>Agaricales</taxon>
        <taxon>Agaricineae</taxon>
        <taxon>Strophariaceae</taxon>
        <taxon>Psilocybe</taxon>
    </lineage>
</organism>
<feature type="compositionally biased region" description="Polar residues" evidence="4">
    <location>
        <begin position="857"/>
        <end position="871"/>
    </location>
</feature>
<feature type="compositionally biased region" description="Polar residues" evidence="4">
    <location>
        <begin position="1273"/>
        <end position="1286"/>
    </location>
</feature>
<feature type="region of interest" description="Disordered" evidence="4">
    <location>
        <begin position="469"/>
        <end position="496"/>
    </location>
</feature>
<feature type="compositionally biased region" description="Pro residues" evidence="4">
    <location>
        <begin position="242"/>
        <end position="259"/>
    </location>
</feature>
<feature type="compositionally biased region" description="Polar residues" evidence="4">
    <location>
        <begin position="1179"/>
        <end position="1189"/>
    </location>
</feature>
<reference evidence="6 7" key="1">
    <citation type="journal article" date="2020" name="ISME J.">
        <title>Uncovering the hidden diversity of litter-decomposition mechanisms in mushroom-forming fungi.</title>
        <authorList>
            <person name="Floudas D."/>
            <person name="Bentzer J."/>
            <person name="Ahren D."/>
            <person name="Johansson T."/>
            <person name="Persson P."/>
            <person name="Tunlid A."/>
        </authorList>
    </citation>
    <scope>NUCLEOTIDE SEQUENCE [LARGE SCALE GENOMIC DNA]</scope>
    <source>
        <strain evidence="6 7">CBS 101986</strain>
    </source>
</reference>
<feature type="region of interest" description="Disordered" evidence="4">
    <location>
        <begin position="608"/>
        <end position="633"/>
    </location>
</feature>
<evidence type="ECO:0000313" key="7">
    <source>
        <dbReference type="Proteomes" id="UP000567179"/>
    </source>
</evidence>
<feature type="compositionally biased region" description="Polar residues" evidence="4">
    <location>
        <begin position="1077"/>
        <end position="1098"/>
    </location>
</feature>
<keyword evidence="3" id="KW-0808">Transferase</keyword>
<gene>
    <name evidence="6" type="ORF">D9619_008482</name>
</gene>
<feature type="region of interest" description="Disordered" evidence="4">
    <location>
        <begin position="857"/>
        <end position="877"/>
    </location>
</feature>
<dbReference type="Gene3D" id="3.30.800.10">
    <property type="entry name" value="Phosphatidylinositol Phosphate Kinase II Beta"/>
    <property type="match status" value="1"/>
</dbReference>
<feature type="region of interest" description="Disordered" evidence="4">
    <location>
        <begin position="1165"/>
        <end position="1286"/>
    </location>
</feature>
<accession>A0A8H5B9V8</accession>
<dbReference type="PANTHER" id="PTHR45748:SF7">
    <property type="entry name" value="1-PHOSPHATIDYLINOSITOL 3-PHOSPHATE 5-KINASE-RELATED"/>
    <property type="match status" value="1"/>
</dbReference>
<evidence type="ECO:0000256" key="2">
    <source>
        <dbReference type="ARBA" id="ARBA00022840"/>
    </source>
</evidence>
<dbReference type="GO" id="GO:0046854">
    <property type="term" value="P:phosphatidylinositol phosphate biosynthetic process"/>
    <property type="evidence" value="ECO:0007669"/>
    <property type="project" value="TreeGrafter"/>
</dbReference>
<keyword evidence="2 3" id="KW-0067">ATP-binding</keyword>
<feature type="compositionally biased region" description="Polar residues" evidence="4">
    <location>
        <begin position="1208"/>
        <end position="1218"/>
    </location>
</feature>
<keyword evidence="7" id="KW-1185">Reference proteome</keyword>
<evidence type="ECO:0000313" key="6">
    <source>
        <dbReference type="EMBL" id="KAF5319344.1"/>
    </source>
</evidence>
<dbReference type="EMBL" id="JAACJJ010000029">
    <property type="protein sequence ID" value="KAF5319344.1"/>
    <property type="molecule type" value="Genomic_DNA"/>
</dbReference>